<sequence>MNRKSATPYIDNIVEKYLKSAKEFYPSLEFGSRRSWYSGDEPLFCKFEFRLNSFNLNKTEYQTKRNYDLIHYSSSVQNIIEIINSGYLRLSNLIALNDPQEVSFLVKNLQMKFTNDQIDGYKNHFFTASFCKVTNKNRPDNFPMWRLYGGDGLGAAIVFEVTNPIDEWSNFLLANVQYGSCKSVERFRDFMTFHEEFQKEHSSVIQNFPKALSSLMALHKNKIWEHEKEVRLLTHHEFDQYTLKESTHHICNLKHSIAKSGINYAYVELPLFKSSEYIRIEKAISPTVLKSLIPILKIKKVILGYKNSYDTLMDFQSITNFLYPQYNHYIPVQISHLNEQMSNPT</sequence>
<proteinExistence type="predicted"/>
<dbReference type="InterPro" id="IPR021352">
    <property type="entry name" value="DUF2971"/>
</dbReference>
<dbReference type="RefSeq" id="WP_129877651.1">
    <property type="nucleotide sequence ID" value="NZ_SEWG01000006.1"/>
</dbReference>
<dbReference type="Proteomes" id="UP000293331">
    <property type="component" value="Unassembled WGS sequence"/>
</dbReference>
<comment type="caution">
    <text evidence="1">The sequence shown here is derived from an EMBL/GenBank/DDBJ whole genome shotgun (WGS) entry which is preliminary data.</text>
</comment>
<name>A0A4Q5LIP1_9SPHI</name>
<organism evidence="1 2">
    <name type="scientific">Mucilaginibacter terrigena</name>
    <dbReference type="NCBI Taxonomy" id="2492395"/>
    <lineage>
        <taxon>Bacteria</taxon>
        <taxon>Pseudomonadati</taxon>
        <taxon>Bacteroidota</taxon>
        <taxon>Sphingobacteriia</taxon>
        <taxon>Sphingobacteriales</taxon>
        <taxon>Sphingobacteriaceae</taxon>
        <taxon>Mucilaginibacter</taxon>
    </lineage>
</organism>
<dbReference type="Pfam" id="PF11185">
    <property type="entry name" value="DUF2971"/>
    <property type="match status" value="1"/>
</dbReference>
<dbReference type="OrthoDB" id="1234596at2"/>
<protein>
    <submittedName>
        <fullName evidence="1">DUF2971 domain-containing protein</fullName>
    </submittedName>
</protein>
<gene>
    <name evidence="1" type="ORF">EWM62_15810</name>
</gene>
<reference evidence="1 2" key="1">
    <citation type="submission" date="2019-02" db="EMBL/GenBank/DDBJ databases">
        <title>Bacterial novel species Mucilaginibacter sp. 17JY9-4 isolated from soil.</title>
        <authorList>
            <person name="Jung H.-Y."/>
        </authorList>
    </citation>
    <scope>NUCLEOTIDE SEQUENCE [LARGE SCALE GENOMIC DNA]</scope>
    <source>
        <strain evidence="1 2">17JY9-4</strain>
    </source>
</reference>
<dbReference type="AlphaFoldDB" id="A0A4Q5LIP1"/>
<keyword evidence="2" id="KW-1185">Reference proteome</keyword>
<accession>A0A4Q5LIP1</accession>
<evidence type="ECO:0000313" key="2">
    <source>
        <dbReference type="Proteomes" id="UP000293331"/>
    </source>
</evidence>
<evidence type="ECO:0000313" key="1">
    <source>
        <dbReference type="EMBL" id="RYU87957.1"/>
    </source>
</evidence>
<dbReference type="EMBL" id="SEWG01000006">
    <property type="protein sequence ID" value="RYU87957.1"/>
    <property type="molecule type" value="Genomic_DNA"/>
</dbReference>